<dbReference type="Pfam" id="PF24689">
    <property type="entry name" value="TriTu"/>
    <property type="match status" value="1"/>
</dbReference>
<comment type="caution">
    <text evidence="1">The sequence shown here is derived from an EMBL/GenBank/DDBJ whole genome shotgun (WGS) entry which is preliminary data.</text>
</comment>
<reference evidence="2" key="1">
    <citation type="submission" date="2016-08" db="EMBL/GenBank/DDBJ databases">
        <authorList>
            <person name="Merda D."/>
            <person name="Briand M."/>
            <person name="Taghouti G."/>
            <person name="Carrere S."/>
            <person name="Gouzy J."/>
            <person name="Portier P."/>
            <person name="Jacques M.-A."/>
            <person name="Fischer-Le Saux M."/>
        </authorList>
    </citation>
    <scope>NUCLEOTIDE SEQUENCE [LARGE SCALE GENOMIC DNA]</scope>
    <source>
        <strain evidence="2">CFBP4643</strain>
    </source>
</reference>
<evidence type="ECO:0000313" key="1">
    <source>
        <dbReference type="EMBL" id="PPU68747.1"/>
    </source>
</evidence>
<dbReference type="Proteomes" id="UP000238191">
    <property type="component" value="Unassembled WGS sequence"/>
</dbReference>
<proteinExistence type="predicted"/>
<accession>A0A2S7D4L1</accession>
<dbReference type="InterPro" id="IPR057062">
    <property type="entry name" value="TriTu"/>
</dbReference>
<dbReference type="RefSeq" id="WP_104611773.1">
    <property type="nucleotide sequence ID" value="NZ_MDEI01000006.1"/>
</dbReference>
<protein>
    <submittedName>
        <fullName evidence="1">Uncharacterized protein</fullName>
    </submittedName>
</protein>
<evidence type="ECO:0000313" key="2">
    <source>
        <dbReference type="Proteomes" id="UP000238191"/>
    </source>
</evidence>
<organism evidence="1 2">
    <name type="scientific">Xanthomonas pisi</name>
    <dbReference type="NCBI Taxonomy" id="56457"/>
    <lineage>
        <taxon>Bacteria</taxon>
        <taxon>Pseudomonadati</taxon>
        <taxon>Pseudomonadota</taxon>
        <taxon>Gammaproteobacteria</taxon>
        <taxon>Lysobacterales</taxon>
        <taxon>Lysobacteraceae</taxon>
        <taxon>Xanthomonas</taxon>
    </lineage>
</organism>
<dbReference type="EMBL" id="MDEI01000006">
    <property type="protein sequence ID" value="PPU68747.1"/>
    <property type="molecule type" value="Genomic_DNA"/>
</dbReference>
<gene>
    <name evidence="1" type="ORF">XpiCFBP4643_09665</name>
</gene>
<sequence length="101" mass="11020">MEQTPRQLIESRAAGCVLFGIDTPCEITYGDPTDNSAVRFDFDFPHAIARFTWWSDTSYFGESLAMDGRQIVSCHGFSANASLAAKAVSKLLVATMQAHAT</sequence>
<name>A0A2S7D4L1_9XANT</name>
<keyword evidence="2" id="KW-1185">Reference proteome</keyword>
<dbReference type="AlphaFoldDB" id="A0A2S7D4L1"/>